<dbReference type="AlphaFoldDB" id="A0A6H9UZV5"/>
<evidence type="ECO:0000313" key="2">
    <source>
        <dbReference type="Proteomes" id="UP000442707"/>
    </source>
</evidence>
<keyword evidence="2" id="KW-1185">Reference proteome</keyword>
<name>A0A6H9UZV5_9ACTN</name>
<protein>
    <submittedName>
        <fullName evidence="1">Uncharacterized protein</fullName>
    </submittedName>
</protein>
<proteinExistence type="predicted"/>
<dbReference type="Proteomes" id="UP000442707">
    <property type="component" value="Unassembled WGS sequence"/>
</dbReference>
<dbReference type="EMBL" id="VZRB01000008">
    <property type="protein sequence ID" value="KAB1146771.1"/>
    <property type="molecule type" value="Genomic_DNA"/>
</dbReference>
<dbReference type="RefSeq" id="WP_150948425.1">
    <property type="nucleotide sequence ID" value="NZ_VZRB01000008.1"/>
</dbReference>
<sequence length="151" mass="16927">MLTHPYTDDDLRAEAARQLRAAVDPEEIGESTVIEGHKIPSRGDFQWDQLDDTDFTEADRGISELVEDAVDMSRWSVDLGASYLKHVTNLVWGHGTNWDLAVQVAHRPGLKDDFHDELVTAVRRAINRVLDDRGIDTPELEQHGTPEEAAS</sequence>
<evidence type="ECO:0000313" key="1">
    <source>
        <dbReference type="EMBL" id="KAB1146771.1"/>
    </source>
</evidence>
<organism evidence="1 2">
    <name type="scientific">Streptomyces luteolifulvus</name>
    <dbReference type="NCBI Taxonomy" id="2615112"/>
    <lineage>
        <taxon>Bacteria</taxon>
        <taxon>Bacillati</taxon>
        <taxon>Actinomycetota</taxon>
        <taxon>Actinomycetes</taxon>
        <taxon>Kitasatosporales</taxon>
        <taxon>Streptomycetaceae</taxon>
        <taxon>Streptomyces</taxon>
    </lineage>
</organism>
<accession>A0A6H9UZV5</accession>
<comment type="caution">
    <text evidence="1">The sequence shown here is derived from an EMBL/GenBank/DDBJ whole genome shotgun (WGS) entry which is preliminary data.</text>
</comment>
<reference evidence="1 2" key="1">
    <citation type="submission" date="2019-09" db="EMBL/GenBank/DDBJ databases">
        <title>Screening of Novel Bioactive Compounds from Soil-Associated.</title>
        <authorList>
            <person name="Zhao S."/>
        </authorList>
    </citation>
    <scope>NUCLEOTIDE SEQUENCE [LARGE SCALE GENOMIC DNA]</scope>
    <source>
        <strain evidence="1 2">HIT-DPA4</strain>
    </source>
</reference>
<gene>
    <name evidence="1" type="ORF">F7R91_14420</name>
</gene>